<sequence length="51" mass="5740">MAAAAPRGRSNGPADMKKLRRGLSNRRKMLAFCARVCYTDVMVRIETIVKE</sequence>
<dbReference type="EMBL" id="ABGD02000030">
    <property type="protein sequence ID" value="EDS09268.1"/>
    <property type="molecule type" value="Genomic_DNA"/>
</dbReference>
<name>B0PH20_9FIRM</name>
<reference evidence="2" key="1">
    <citation type="submission" date="2007-11" db="EMBL/GenBank/DDBJ databases">
        <authorList>
            <person name="Fulton L."/>
            <person name="Clifton S."/>
            <person name="Fulton B."/>
            <person name="Xu J."/>
            <person name="Minx P."/>
            <person name="Pepin K.H."/>
            <person name="Johnson M."/>
            <person name="Thiruvilangam P."/>
            <person name="Bhonagiri V."/>
            <person name="Nash W.E."/>
            <person name="Mardis E.R."/>
            <person name="Wilson R.K."/>
        </authorList>
    </citation>
    <scope>NUCLEOTIDE SEQUENCE [LARGE SCALE GENOMIC DNA]</scope>
    <source>
        <strain evidence="2">DSM 17241</strain>
    </source>
</reference>
<reference evidence="2" key="2">
    <citation type="submission" date="2013-09" db="EMBL/GenBank/DDBJ databases">
        <title>Draft genome sequence of Anaerotruncus colihominis(DSM 17241).</title>
        <authorList>
            <person name="Sudarsanam P."/>
            <person name="Ley R."/>
            <person name="Guruge J."/>
            <person name="Turnbaugh P.J."/>
            <person name="Mahowald M."/>
            <person name="Liep D."/>
            <person name="Gordon J."/>
        </authorList>
    </citation>
    <scope>NUCLEOTIDE SEQUENCE</scope>
    <source>
        <strain evidence="2">DSM 17241</strain>
    </source>
</reference>
<feature type="region of interest" description="Disordered" evidence="1">
    <location>
        <begin position="1"/>
        <end position="20"/>
    </location>
</feature>
<dbReference type="HOGENOM" id="CLU_3094904_0_0_9"/>
<keyword evidence="3" id="KW-1185">Reference proteome</keyword>
<comment type="caution">
    <text evidence="2">The sequence shown here is derived from an EMBL/GenBank/DDBJ whole genome shotgun (WGS) entry which is preliminary data.</text>
</comment>
<gene>
    <name evidence="2" type="ORF">ANACOL_04041</name>
</gene>
<evidence type="ECO:0000313" key="2">
    <source>
        <dbReference type="EMBL" id="EDS09268.1"/>
    </source>
</evidence>
<evidence type="ECO:0000256" key="1">
    <source>
        <dbReference type="SAM" id="MobiDB-lite"/>
    </source>
</evidence>
<dbReference type="Proteomes" id="UP000003803">
    <property type="component" value="Unassembled WGS sequence"/>
</dbReference>
<accession>B0PH20</accession>
<evidence type="ECO:0000313" key="3">
    <source>
        <dbReference type="Proteomes" id="UP000003803"/>
    </source>
</evidence>
<organism evidence="2 3">
    <name type="scientific">Anaerotruncus colihominis DSM 17241</name>
    <dbReference type="NCBI Taxonomy" id="445972"/>
    <lineage>
        <taxon>Bacteria</taxon>
        <taxon>Bacillati</taxon>
        <taxon>Bacillota</taxon>
        <taxon>Clostridia</taxon>
        <taxon>Eubacteriales</taxon>
        <taxon>Oscillospiraceae</taxon>
        <taxon>Anaerotruncus</taxon>
    </lineage>
</organism>
<dbReference type="AlphaFoldDB" id="B0PH20"/>
<proteinExistence type="predicted"/>
<protein>
    <submittedName>
        <fullName evidence="2">Uncharacterized protein</fullName>
    </submittedName>
</protein>